<dbReference type="Proteomes" id="UP000012227">
    <property type="component" value="Unassembled WGS sequence"/>
</dbReference>
<comment type="caution">
    <text evidence="1">The sequence shown here is derived from an EMBL/GenBank/DDBJ whole genome shotgun (WGS) entry which is preliminary data.</text>
</comment>
<name>N1W6X7_9LEPT</name>
<organism evidence="1 2">
    <name type="scientific">Leptospira vanthielii serovar Holland str. Waz Holland = ATCC 700522</name>
    <dbReference type="NCBI Taxonomy" id="1218591"/>
    <lineage>
        <taxon>Bacteria</taxon>
        <taxon>Pseudomonadati</taxon>
        <taxon>Spirochaetota</taxon>
        <taxon>Spirochaetia</taxon>
        <taxon>Leptospirales</taxon>
        <taxon>Leptospiraceae</taxon>
        <taxon>Leptospira</taxon>
    </lineage>
</organism>
<protein>
    <submittedName>
        <fullName evidence="1">Uncharacterized protein</fullName>
    </submittedName>
</protein>
<proteinExistence type="predicted"/>
<accession>N1W6X7</accession>
<reference evidence="1 2" key="1">
    <citation type="submission" date="2013-03" db="EMBL/GenBank/DDBJ databases">
        <authorList>
            <person name="Harkins D.M."/>
            <person name="Durkin A.S."/>
            <person name="Brinkac L.M."/>
            <person name="Haft D.H."/>
            <person name="Selengut J.D."/>
            <person name="Sanka R."/>
            <person name="DePew J."/>
            <person name="Purushe J."/>
            <person name="Galloway R.L."/>
            <person name="Vinetz J.M."/>
            <person name="Sutton G.G."/>
            <person name="Nierman W.C."/>
            <person name="Fouts D.E."/>
        </authorList>
    </citation>
    <scope>NUCLEOTIDE SEQUENCE [LARGE SCALE GENOMIC DNA]</scope>
    <source>
        <strain evidence="1 2">Waz Holland</strain>
    </source>
</reference>
<dbReference type="RefSeq" id="WP_002984884.1">
    <property type="nucleotide sequence ID" value="NZ_AOGY02000057.1"/>
</dbReference>
<sequence length="220" mass="25854">MKGSLITKIGIVLVLYACSSAPRNTELWTERNIFPDGDDWAIENSFQYSTFVEVLSKFKEEKGYIIYDIKDEAIGLYYVDFIHYNRIFLRNNARLQLLTLIDKYLQWEEQAKKNMDTLEKNIGNVETYCYWNIKNGEMYKSHKASLNVSFLSQNKNRHQLVLVFPTYNSTSNQFITHKPETLYLEKNSAINLKDLLSDKSVKESISKIIKNQESKKEKYN</sequence>
<gene>
    <name evidence="1" type="ORF">LEP1GSC199_0632</name>
</gene>
<evidence type="ECO:0000313" key="2">
    <source>
        <dbReference type="Proteomes" id="UP000012227"/>
    </source>
</evidence>
<dbReference type="EMBL" id="AOGY02000057">
    <property type="protein sequence ID" value="EMY69210.1"/>
    <property type="molecule type" value="Genomic_DNA"/>
</dbReference>
<dbReference type="AlphaFoldDB" id="N1W6X7"/>
<evidence type="ECO:0000313" key="1">
    <source>
        <dbReference type="EMBL" id="EMY69210.1"/>
    </source>
</evidence>